<proteinExistence type="inferred from homology"/>
<accession>A0A6L6WN68</accession>
<comment type="caution">
    <text evidence="4">The sequence shown here is derived from an EMBL/GenBank/DDBJ whole genome shotgun (WGS) entry which is preliminary data.</text>
</comment>
<dbReference type="RefSeq" id="WP_157024685.1">
    <property type="nucleotide sequence ID" value="NZ_WQLV01000022.1"/>
</dbReference>
<feature type="domain" description="Prepilin type IV endopeptidase peptidase" evidence="3">
    <location>
        <begin position="39"/>
        <end position="142"/>
    </location>
</feature>
<gene>
    <name evidence="4" type="ORF">GO984_21905</name>
</gene>
<comment type="similarity">
    <text evidence="1">Belongs to the peptidase A24 family.</text>
</comment>
<keyword evidence="2" id="KW-0472">Membrane</keyword>
<keyword evidence="5" id="KW-1185">Reference proteome</keyword>
<organism evidence="4 5">
    <name type="scientific">Parasedimentitalea huanghaiensis</name>
    <dbReference type="NCBI Taxonomy" id="2682100"/>
    <lineage>
        <taxon>Bacteria</taxon>
        <taxon>Pseudomonadati</taxon>
        <taxon>Pseudomonadota</taxon>
        <taxon>Alphaproteobacteria</taxon>
        <taxon>Rhodobacterales</taxon>
        <taxon>Paracoccaceae</taxon>
        <taxon>Parasedimentitalea</taxon>
    </lineage>
</organism>
<feature type="transmembrane region" description="Helical" evidence="2">
    <location>
        <begin position="77"/>
        <end position="96"/>
    </location>
</feature>
<keyword evidence="2" id="KW-1133">Transmembrane helix</keyword>
<name>A0A6L6WN68_9RHOB</name>
<evidence type="ECO:0000256" key="2">
    <source>
        <dbReference type="SAM" id="Phobius"/>
    </source>
</evidence>
<evidence type="ECO:0000256" key="1">
    <source>
        <dbReference type="ARBA" id="ARBA00005801"/>
    </source>
</evidence>
<feature type="transmembrane region" description="Helical" evidence="2">
    <location>
        <begin position="12"/>
        <end position="38"/>
    </location>
</feature>
<dbReference type="Pfam" id="PF01478">
    <property type="entry name" value="Peptidase_A24"/>
    <property type="match status" value="1"/>
</dbReference>
<feature type="transmembrane region" description="Helical" evidence="2">
    <location>
        <begin position="50"/>
        <end position="70"/>
    </location>
</feature>
<dbReference type="Proteomes" id="UP000478892">
    <property type="component" value="Unassembled WGS sequence"/>
</dbReference>
<feature type="transmembrane region" description="Helical" evidence="2">
    <location>
        <begin position="160"/>
        <end position="178"/>
    </location>
</feature>
<protein>
    <recommendedName>
        <fullName evidence="3">Prepilin type IV endopeptidase peptidase domain-containing protein</fullName>
    </recommendedName>
</protein>
<reference evidence="4 5" key="1">
    <citation type="submission" date="2019-12" db="EMBL/GenBank/DDBJ databases">
        <authorList>
            <person name="Zhang Y.-J."/>
        </authorList>
    </citation>
    <scope>NUCLEOTIDE SEQUENCE [LARGE SCALE GENOMIC DNA]</scope>
    <source>
        <strain evidence="4 5">CY05</strain>
    </source>
</reference>
<dbReference type="GO" id="GO:0004190">
    <property type="term" value="F:aspartic-type endopeptidase activity"/>
    <property type="evidence" value="ECO:0007669"/>
    <property type="project" value="InterPro"/>
</dbReference>
<evidence type="ECO:0000313" key="5">
    <source>
        <dbReference type="Proteomes" id="UP000478892"/>
    </source>
</evidence>
<sequence>MRRIVSHRAAGFGVIYTVTLVMLANTVDIWQVAMAVAICPPLIWLSQHDLTHFEIPDLATGTVVLIAIAYHGGTDPGVLLINLIAGAVLYALLWAVGELHFRRTGGEGLGIGDAKLFGAGAVLLGPWQLPEFILLSSVGGIVGVAVAHMRGGSDQEGIPFGPFIAYSMFVLIFFDPLFL</sequence>
<dbReference type="PANTHER" id="PTHR30487:SF0">
    <property type="entry name" value="PREPILIN LEADER PEPTIDASE_N-METHYLTRANSFERASE-RELATED"/>
    <property type="match status" value="1"/>
</dbReference>
<evidence type="ECO:0000313" key="4">
    <source>
        <dbReference type="EMBL" id="MVO18479.1"/>
    </source>
</evidence>
<dbReference type="GO" id="GO:0006465">
    <property type="term" value="P:signal peptide processing"/>
    <property type="evidence" value="ECO:0007669"/>
    <property type="project" value="TreeGrafter"/>
</dbReference>
<feature type="transmembrane region" description="Helical" evidence="2">
    <location>
        <begin position="132"/>
        <end position="148"/>
    </location>
</feature>
<evidence type="ECO:0000259" key="3">
    <source>
        <dbReference type="Pfam" id="PF01478"/>
    </source>
</evidence>
<keyword evidence="2" id="KW-0812">Transmembrane</keyword>
<dbReference type="PANTHER" id="PTHR30487">
    <property type="entry name" value="TYPE 4 PREPILIN-LIKE PROTEINS LEADER PEPTIDE-PROCESSING ENZYME"/>
    <property type="match status" value="1"/>
</dbReference>
<dbReference type="GO" id="GO:0005886">
    <property type="term" value="C:plasma membrane"/>
    <property type="evidence" value="ECO:0007669"/>
    <property type="project" value="TreeGrafter"/>
</dbReference>
<dbReference type="AlphaFoldDB" id="A0A6L6WN68"/>
<dbReference type="InterPro" id="IPR000045">
    <property type="entry name" value="Prepilin_IV_endopep_pep"/>
</dbReference>
<dbReference type="InterPro" id="IPR050882">
    <property type="entry name" value="Prepilin_peptidase/N-MTase"/>
</dbReference>
<dbReference type="Gene3D" id="1.20.120.1220">
    <property type="match status" value="1"/>
</dbReference>
<dbReference type="EMBL" id="WQLV01000022">
    <property type="protein sequence ID" value="MVO18479.1"/>
    <property type="molecule type" value="Genomic_DNA"/>
</dbReference>